<gene>
    <name evidence="2" type="ORF">METZ01_LOCUS37267</name>
</gene>
<accession>A0A381R4C7</accession>
<proteinExistence type="predicted"/>
<evidence type="ECO:0000259" key="1">
    <source>
        <dbReference type="Pfam" id="PF19313"/>
    </source>
</evidence>
<feature type="domain" description="DUF5916" evidence="1">
    <location>
        <begin position="599"/>
        <end position="954"/>
    </location>
</feature>
<name>A0A381R4C7_9ZZZZ</name>
<dbReference type="InterPro" id="IPR045670">
    <property type="entry name" value="DUF5916"/>
</dbReference>
<evidence type="ECO:0000313" key="2">
    <source>
        <dbReference type="EMBL" id="SUZ84413.1"/>
    </source>
</evidence>
<sequence>MRGFSRAVCPYGCVTKGLFRMYRRVVLSGLFAIVSSLSIHAEPGVAVAGSFHQLDNALSAQEALQAKLGIQIQIAETEVNAQRWYRVQATSSDARALVAKMRQFGIEGAFFQPVTHALPRLDRGVPTSTGLLTDRPNVTPPRDSLPISITPARSGAGPQEIKGALNGMPMHYIPLNTRLHAETDVTVDGVVDEAIWSQIPHYDNMRVAIPGTGEPANYPTEIRLLATERGLYISAVLHQPADSLVSRLSERDEFIDRDNFGVTLDTTGNALFGYWFMMGLGGSKGDGKVLPERRYSQSWDGPWLGKTSTFDGGWMAEMYFPWSMMSLPKTEGVRNIGFAATRQVAHANQRYQWPGHSYSASQFVSALNTLQVEGVEPRQQFSIIPFASTTADLARKENRAEIGVDLSWKPSPKLEVTGSIMPDFGAVESDRVVLNLTAMETFFQEKRLFFLEGNEVFETTPRSDMQVAMRTLTNDDFSTASRRVYMSNFMPTPISIVNTRRIGGTANQVSRPEGVMPLPGERDLPTELLGAAKFTGSIGDFRYGILSAFEDDVEWVATDTAGTIVNIDADGRDFGVARLIYEAGSTNRYSIGYIGTYTGGPLYNAQVNGLDAHYSTGNGRWIADLQLMRSDVDERTGSGALVDILFASGPTRQHKIELEYFDDEINLNDLGFQRRNAYSGAQYVFLYSNAEKRGFIESTRGTVALRQHYNDDGRVIDSGIYWRNILALPKRNTVRTGFGFMPKRWEDIDSRGNGVYRVDQRLWWSLIWSTDASKTFSYSFGANGEQENLGDWTDGLSVGVTIRPSDRIYADFEVDYKRRDGWIVYQGGRNFGSYHGADWQPQIKINWFVAPQHQLRLMLQWAGVRADERGFFRIPDNNGALVATERNIDSHDFTVSLLTTQLRYRWSIAPLTDFFLVYNRGNTLPNQVKQPIADLFRDAFQDPIVDSLVAKFRYRFGS</sequence>
<dbReference type="SUPFAM" id="SSF49344">
    <property type="entry name" value="CBD9-like"/>
    <property type="match status" value="1"/>
</dbReference>
<dbReference type="AlphaFoldDB" id="A0A381R4C7"/>
<organism evidence="2">
    <name type="scientific">marine metagenome</name>
    <dbReference type="NCBI Taxonomy" id="408172"/>
    <lineage>
        <taxon>unclassified sequences</taxon>
        <taxon>metagenomes</taxon>
        <taxon>ecological metagenomes</taxon>
    </lineage>
</organism>
<dbReference type="Gene3D" id="2.60.40.1190">
    <property type="match status" value="1"/>
</dbReference>
<protein>
    <recommendedName>
        <fullName evidence="1">DUF5916 domain-containing protein</fullName>
    </recommendedName>
</protein>
<feature type="domain" description="DUF5916" evidence="1">
    <location>
        <begin position="381"/>
        <end position="458"/>
    </location>
</feature>
<dbReference type="Pfam" id="PF19313">
    <property type="entry name" value="DUF5916"/>
    <property type="match status" value="2"/>
</dbReference>
<reference evidence="2" key="1">
    <citation type="submission" date="2018-05" db="EMBL/GenBank/DDBJ databases">
        <authorList>
            <person name="Lanie J.A."/>
            <person name="Ng W.-L."/>
            <person name="Kazmierczak K.M."/>
            <person name="Andrzejewski T.M."/>
            <person name="Davidsen T.M."/>
            <person name="Wayne K.J."/>
            <person name="Tettelin H."/>
            <person name="Glass J.I."/>
            <person name="Rusch D."/>
            <person name="Podicherti R."/>
            <person name="Tsui H.-C.T."/>
            <person name="Winkler M.E."/>
        </authorList>
    </citation>
    <scope>NUCLEOTIDE SEQUENCE</scope>
</reference>
<dbReference type="EMBL" id="UINC01001594">
    <property type="protein sequence ID" value="SUZ84413.1"/>
    <property type="molecule type" value="Genomic_DNA"/>
</dbReference>